<dbReference type="Gene3D" id="1.20.1250.20">
    <property type="entry name" value="MFS general substrate transporter like domains"/>
    <property type="match status" value="2"/>
</dbReference>
<evidence type="ECO:0000313" key="7">
    <source>
        <dbReference type="EMBL" id="MEE2059116.1"/>
    </source>
</evidence>
<dbReference type="Pfam" id="PF07690">
    <property type="entry name" value="MFS_1"/>
    <property type="match status" value="1"/>
</dbReference>
<keyword evidence="4 5" id="KW-0472">Membrane</keyword>
<dbReference type="PANTHER" id="PTHR11662">
    <property type="entry name" value="SOLUTE CARRIER FAMILY 17"/>
    <property type="match status" value="1"/>
</dbReference>
<evidence type="ECO:0000313" key="8">
    <source>
        <dbReference type="Proteomes" id="UP001336020"/>
    </source>
</evidence>
<dbReference type="InterPro" id="IPR020846">
    <property type="entry name" value="MFS_dom"/>
</dbReference>
<comment type="subcellular location">
    <subcellularLocation>
        <location evidence="1">Cell membrane</location>
        <topology evidence="1">Multi-pass membrane protein</topology>
    </subcellularLocation>
</comment>
<dbReference type="EMBL" id="JAUTXY010000007">
    <property type="protein sequence ID" value="MEE2059116.1"/>
    <property type="molecule type" value="Genomic_DNA"/>
</dbReference>
<name>A0ABU7LC39_9NOCA</name>
<dbReference type="InterPro" id="IPR011701">
    <property type="entry name" value="MFS"/>
</dbReference>
<dbReference type="PANTHER" id="PTHR11662:SF450">
    <property type="entry name" value="BLR1003 PROTEIN"/>
    <property type="match status" value="1"/>
</dbReference>
<feature type="transmembrane region" description="Helical" evidence="5">
    <location>
        <begin position="84"/>
        <end position="109"/>
    </location>
</feature>
<protein>
    <submittedName>
        <fullName evidence="7">MFS transporter</fullName>
    </submittedName>
</protein>
<evidence type="ECO:0000256" key="3">
    <source>
        <dbReference type="ARBA" id="ARBA00022989"/>
    </source>
</evidence>
<sequence length="441" mass="46248">MTTTPSPLVSPKRAWSMTGLVLFLYVVNYADKAVLGIIAKPLSEELGLTKAEIGMIGSLFFVTFTIGGFFAGALNKYLTLRWGLALLAVIWSLTMLPMVISGTLAVLVASRMVLGLFEGPVTSLMHTAAYSWHPLAKRGLPSALLTGAGSLSKILLAPVLTWITIEFGWRAALLSLAGLGVVWVVCWLIGWQEGPFTRTATTADSPVESGQATTWTEPSVPWRTILLNRTFLSCALMTGVVYALTAVVLTWLPTYFEEGLNFSTLQAGSLFAAPSVVGLILMLTAGYTTDRLALRGVSTRIIRVIVPVAGVVLCGVTLISLPSIKAPIVAVVVLSLGYGLGAIALPLISTAISSLCPPQQTAGTMGTFMALVAVGGLIAPYATGVIVDNAASAAEGYSQAFQGVGFLCVATAIVVLLLANPERDGQRIRSGAGTATIVRSE</sequence>
<feature type="domain" description="Major facilitator superfamily (MFS) profile" evidence="6">
    <location>
        <begin position="17"/>
        <end position="423"/>
    </location>
</feature>
<feature type="transmembrane region" description="Helical" evidence="5">
    <location>
        <begin position="271"/>
        <end position="289"/>
    </location>
</feature>
<dbReference type="InterPro" id="IPR036259">
    <property type="entry name" value="MFS_trans_sf"/>
</dbReference>
<feature type="transmembrane region" description="Helical" evidence="5">
    <location>
        <begin position="231"/>
        <end position="251"/>
    </location>
</feature>
<evidence type="ECO:0000256" key="2">
    <source>
        <dbReference type="ARBA" id="ARBA00022692"/>
    </source>
</evidence>
<evidence type="ECO:0000259" key="6">
    <source>
        <dbReference type="PROSITE" id="PS50850"/>
    </source>
</evidence>
<dbReference type="InterPro" id="IPR050382">
    <property type="entry name" value="MFS_Na/Anion_cotransporter"/>
</dbReference>
<feature type="transmembrane region" description="Helical" evidence="5">
    <location>
        <begin position="51"/>
        <end position="72"/>
    </location>
</feature>
<evidence type="ECO:0000256" key="1">
    <source>
        <dbReference type="ARBA" id="ARBA00004651"/>
    </source>
</evidence>
<keyword evidence="2 5" id="KW-0812">Transmembrane</keyword>
<gene>
    <name evidence="7" type="ORF">Q7514_16470</name>
</gene>
<evidence type="ECO:0000256" key="4">
    <source>
        <dbReference type="ARBA" id="ARBA00023136"/>
    </source>
</evidence>
<feature type="transmembrane region" description="Helical" evidence="5">
    <location>
        <begin position="301"/>
        <end position="321"/>
    </location>
</feature>
<keyword evidence="3 5" id="KW-1133">Transmembrane helix</keyword>
<feature type="transmembrane region" description="Helical" evidence="5">
    <location>
        <begin position="368"/>
        <end position="387"/>
    </location>
</feature>
<dbReference type="SUPFAM" id="SSF103473">
    <property type="entry name" value="MFS general substrate transporter"/>
    <property type="match status" value="1"/>
</dbReference>
<feature type="transmembrane region" description="Helical" evidence="5">
    <location>
        <begin position="143"/>
        <end position="165"/>
    </location>
</feature>
<feature type="transmembrane region" description="Helical" evidence="5">
    <location>
        <begin position="327"/>
        <end position="348"/>
    </location>
</feature>
<feature type="transmembrane region" description="Helical" evidence="5">
    <location>
        <begin position="171"/>
        <end position="190"/>
    </location>
</feature>
<organism evidence="7 8">
    <name type="scientific">Rhodococcus artemisiae</name>
    <dbReference type="NCBI Taxonomy" id="714159"/>
    <lineage>
        <taxon>Bacteria</taxon>
        <taxon>Bacillati</taxon>
        <taxon>Actinomycetota</taxon>
        <taxon>Actinomycetes</taxon>
        <taxon>Mycobacteriales</taxon>
        <taxon>Nocardiaceae</taxon>
        <taxon>Rhodococcus</taxon>
    </lineage>
</organism>
<proteinExistence type="predicted"/>
<keyword evidence="8" id="KW-1185">Reference proteome</keyword>
<dbReference type="PROSITE" id="PS50850">
    <property type="entry name" value="MFS"/>
    <property type="match status" value="1"/>
</dbReference>
<reference evidence="7 8" key="1">
    <citation type="submission" date="2023-07" db="EMBL/GenBank/DDBJ databases">
        <authorList>
            <person name="Girao M."/>
            <person name="Carvalho M.F."/>
        </authorList>
    </citation>
    <scope>NUCLEOTIDE SEQUENCE [LARGE SCALE GENOMIC DNA]</scope>
    <source>
        <strain evidence="7 8">YIM65754</strain>
    </source>
</reference>
<dbReference type="Proteomes" id="UP001336020">
    <property type="component" value="Unassembled WGS sequence"/>
</dbReference>
<feature type="transmembrane region" description="Helical" evidence="5">
    <location>
        <begin position="399"/>
        <end position="419"/>
    </location>
</feature>
<comment type="caution">
    <text evidence="7">The sequence shown here is derived from an EMBL/GenBank/DDBJ whole genome shotgun (WGS) entry which is preliminary data.</text>
</comment>
<feature type="transmembrane region" description="Helical" evidence="5">
    <location>
        <begin position="20"/>
        <end position="39"/>
    </location>
</feature>
<accession>A0ABU7LC39</accession>
<evidence type="ECO:0000256" key="5">
    <source>
        <dbReference type="SAM" id="Phobius"/>
    </source>
</evidence>